<keyword evidence="9" id="KW-0963">Cytoplasm</keyword>
<evidence type="ECO:0000256" key="11">
    <source>
        <dbReference type="ARBA" id="ARBA00022949"/>
    </source>
</evidence>
<evidence type="ECO:0000256" key="15">
    <source>
        <dbReference type="ARBA" id="ARBA00057349"/>
    </source>
</evidence>
<dbReference type="GO" id="GO:0005912">
    <property type="term" value="C:adherens junction"/>
    <property type="evidence" value="ECO:0007669"/>
    <property type="project" value="UniProtKB-SubCell"/>
</dbReference>
<evidence type="ECO:0000256" key="1">
    <source>
        <dbReference type="ARBA" id="ARBA00004124"/>
    </source>
</evidence>
<evidence type="ECO:0000256" key="13">
    <source>
        <dbReference type="ARBA" id="ARBA00023186"/>
    </source>
</evidence>
<dbReference type="GO" id="GO:0007023">
    <property type="term" value="P:post-chaperonin tubulin folding pathway"/>
    <property type="evidence" value="ECO:0007669"/>
    <property type="project" value="InterPro"/>
</dbReference>
<dbReference type="VEuPathDB" id="HostDB:GeneID_118653075"/>
<dbReference type="InterPro" id="IPR058033">
    <property type="entry name" value="ARM_TBCD_2nd"/>
</dbReference>
<dbReference type="Pfam" id="PF12612">
    <property type="entry name" value="TFCD_C"/>
    <property type="match status" value="1"/>
</dbReference>
<evidence type="ECO:0000259" key="21">
    <source>
        <dbReference type="Pfam" id="PF25767"/>
    </source>
</evidence>
<comment type="subunit">
    <text evidence="16">Found in a complex with at least ARL2, PPP2CB, PPP2R1A, PPP2R2A, PPP2R5E and TBCD. Interacts with PPP2CB. Part of a supercomplex made of cofactors A to E. Cofactors A and D function by capturing and stabilizing tubulin in a quasi-native conformation. Cofactor E binds to the cofactor D-tubulin complex; interaction with cofactor C then causes the release of tubulin polypeptides that are committed to the native state. Interacts with ARL2; interaction is enhanced with the GDP-bound form of ARL2. Does not interact with ARL3, ARL4A and ARL4D. Interacts with beta tubulin. Interacts with TBCE.</text>
</comment>
<dbReference type="InterPro" id="IPR022577">
    <property type="entry name" value="TBCD_C"/>
</dbReference>
<evidence type="ECO:0000313" key="23">
    <source>
        <dbReference type="Proteomes" id="UP000527355"/>
    </source>
</evidence>
<feature type="domain" description="Tubulin-folding cofactor D C-terminal" evidence="20">
    <location>
        <begin position="903"/>
        <end position="1093"/>
    </location>
</feature>
<dbReference type="GO" id="GO:0070830">
    <property type="term" value="P:bicellular tight junction assembly"/>
    <property type="evidence" value="ECO:0007669"/>
    <property type="project" value="TreeGrafter"/>
</dbReference>
<dbReference type="EMBL" id="JABWUV010000038">
    <property type="protein sequence ID" value="KAF6270893.1"/>
    <property type="molecule type" value="Genomic_DNA"/>
</dbReference>
<comment type="function">
    <text evidence="15">Tubulin-folding protein implicated in the first step of the tubulin folding pathway and required for tubulin complex assembly. Involved in the regulation of microtubule polymerization or depolymerization, it modulates microtubule dynamics by capturing GTP-bound beta-tubulin (TUBB). Its ability to interact with beta tubulin is regulated via its interaction with ARL2. Acts as a GTPase-activating protein (GAP) for ARL2. Induces microtubule disruption in absence of ARL2. Increases degradation of beta tubulin, when overexpressed in polarized cells. Promotes epithelial cell detachment, a process antagonized by ARL2. Induces tight adherens and tight junctions disassembly at the lateral cell membrane. Required for correct assembly and maintenance of the mitotic spindle, and proper progression of mitosis. Involved in neuron morphogenesis.</text>
</comment>
<dbReference type="Pfam" id="PF25767">
    <property type="entry name" value="ARM_TBCD_2nd"/>
    <property type="match status" value="1"/>
</dbReference>
<dbReference type="GO" id="GO:0005096">
    <property type="term" value="F:GTPase activator activity"/>
    <property type="evidence" value="ECO:0007669"/>
    <property type="project" value="InterPro"/>
</dbReference>
<evidence type="ECO:0000256" key="4">
    <source>
        <dbReference type="ARBA" id="ARBA00004536"/>
    </source>
</evidence>
<keyword evidence="13" id="KW-0143">Chaperone</keyword>
<dbReference type="Pfam" id="PF23579">
    <property type="entry name" value="ARM_TBCD"/>
    <property type="match status" value="1"/>
</dbReference>
<dbReference type="PANTHER" id="PTHR12658">
    <property type="entry name" value="BETA-TUBULIN COFACTOR D"/>
    <property type="match status" value="1"/>
</dbReference>
<organism evidence="22 23">
    <name type="scientific">Myotis myotis</name>
    <name type="common">Greater mouse-eared bat</name>
    <name type="synonym">Vespertilio myotis</name>
    <dbReference type="NCBI Taxonomy" id="51298"/>
    <lineage>
        <taxon>Eukaryota</taxon>
        <taxon>Metazoa</taxon>
        <taxon>Chordata</taxon>
        <taxon>Craniata</taxon>
        <taxon>Vertebrata</taxon>
        <taxon>Euteleostomi</taxon>
        <taxon>Mammalia</taxon>
        <taxon>Eutheria</taxon>
        <taxon>Laurasiatheria</taxon>
        <taxon>Chiroptera</taxon>
        <taxon>Yangochiroptera</taxon>
        <taxon>Vespertilionidae</taxon>
        <taxon>Myotis</taxon>
    </lineage>
</organism>
<evidence type="ECO:0000256" key="17">
    <source>
        <dbReference type="ARBA" id="ARBA00077974"/>
    </source>
</evidence>
<evidence type="ECO:0000256" key="6">
    <source>
        <dbReference type="ARBA" id="ARBA00015003"/>
    </source>
</evidence>
<name>A0A7J7R4B1_MYOMY</name>
<proteinExistence type="inferred from homology"/>
<dbReference type="GO" id="GO:0000226">
    <property type="term" value="P:microtubule cytoskeleton organization"/>
    <property type="evidence" value="ECO:0007669"/>
    <property type="project" value="TreeGrafter"/>
</dbReference>
<dbReference type="GO" id="GO:0005923">
    <property type="term" value="C:bicellular tight junction"/>
    <property type="evidence" value="ECO:0007669"/>
    <property type="project" value="UniProtKB-SubCell"/>
</dbReference>
<evidence type="ECO:0000256" key="2">
    <source>
        <dbReference type="ARBA" id="ARBA00004300"/>
    </source>
</evidence>
<keyword evidence="10" id="KW-0677">Repeat</keyword>
<keyword evidence="8" id="KW-1003">Cell membrane</keyword>
<evidence type="ECO:0000256" key="12">
    <source>
        <dbReference type="ARBA" id="ARBA00023136"/>
    </source>
</evidence>
<dbReference type="Proteomes" id="UP000527355">
    <property type="component" value="Unassembled WGS sequence"/>
</dbReference>
<evidence type="ECO:0000256" key="18">
    <source>
        <dbReference type="ARBA" id="ARBA00079875"/>
    </source>
</evidence>
<dbReference type="SUPFAM" id="SSF48371">
    <property type="entry name" value="ARM repeat"/>
    <property type="match status" value="2"/>
</dbReference>
<dbReference type="GO" id="GO:0007021">
    <property type="term" value="P:tubulin complex assembly"/>
    <property type="evidence" value="ECO:0007669"/>
    <property type="project" value="InterPro"/>
</dbReference>
<comment type="caution">
    <text evidence="22">The sequence shown here is derived from an EMBL/GenBank/DDBJ whole genome shotgun (WGS) entry which is preliminary data.</text>
</comment>
<dbReference type="InterPro" id="IPR016024">
    <property type="entry name" value="ARM-type_fold"/>
</dbReference>
<feature type="domain" description="Tubulin-folding cofactor D ARM repeats" evidence="21">
    <location>
        <begin position="295"/>
        <end position="531"/>
    </location>
</feature>
<dbReference type="PANTHER" id="PTHR12658:SF0">
    <property type="entry name" value="TUBULIN-SPECIFIC CHAPERONE D"/>
    <property type="match status" value="1"/>
</dbReference>
<dbReference type="GO" id="GO:0016328">
    <property type="term" value="C:lateral plasma membrane"/>
    <property type="evidence" value="ECO:0007669"/>
    <property type="project" value="UniProtKB-SubCell"/>
</dbReference>
<dbReference type="AlphaFoldDB" id="A0A7J7R4B1"/>
<keyword evidence="11" id="KW-0965">Cell junction</keyword>
<dbReference type="InterPro" id="IPR011989">
    <property type="entry name" value="ARM-like"/>
</dbReference>
<protein>
    <recommendedName>
        <fullName evidence="6">Tubulin-specific chaperone D</fullName>
    </recommendedName>
    <alternativeName>
        <fullName evidence="17">Beta-tubulin cofactor D</fullName>
    </alternativeName>
    <alternativeName>
        <fullName evidence="18">Tubulin-folding cofactor D</fullName>
    </alternativeName>
</protein>
<dbReference type="GO" id="GO:0005813">
    <property type="term" value="C:centrosome"/>
    <property type="evidence" value="ECO:0007669"/>
    <property type="project" value="UniProtKB-SubCell"/>
</dbReference>
<accession>A0A7J7R4B1</accession>
<sequence length="1199" mass="133026">MGLDQEPAAGAAEDSPEDSPEDGAPARGGTFEAFGDSAETRALLGRLPEVLGDCAARESALQRFRVIMDKYQQQPHLLDPHLEWMMNLLLEIVQDKTSPVDLVHLAFKFLYIITKVRGYKTFLRLFPHEVADVQPVLDMFTNQNPKDHETWETRYMLLLWLSMTCLIPFDFTRLDGNLHTQPGQTRMSITDRILQIAQSYLVVSDKARDAAAVLVSKFITRPDVKQKMADFLDWSLCTLARSSFQTIEGVITMDGMLQALAQIFKHGKRDDCLPYAATVLKCLDGCRIPDSNQTLLRKLRVKLVQRLGLTFLKPRVAKWRYQRGCRSLAANLQASTQSQREARAHVETPDSEEGYDVPEEVESVLEQLLVGLKDKDTVVRWSAAKGIGRVAGRLPQELADDVVGSVLDCFSFQETDNAWHGGCLALAELGRRGLLLPPRLPDVVPVILKALTYEEKRGACSVGDNVRDAACYVCWAFARAYEPQELKPFVARISSALVIATVFDRNVNCRRAASAAFQENVGRQGTFPHGIDILTTADYFAVGNRSNCFLVISMFIAGFPEYTRPMIDHLLTMKISHWDGVIRELSAKALHNLVQQAPEYSAAQVFPRLLSMTQSTDLHTRHGAVLTCAEVAHSLYRLAVREDRPVADYLDETVVQGLKQIHQQLYDRQLYRGLGGELMRQAVCVLIENLSLSKMPFRGDAVIDGWQWLISDTLRNLHHVSSHSRQQIKEAAASALAALCSEYYTEEPGKADSAGQEGLAEKYLAELQSPEEMTRCGFAMALGALPGFLLRGRLQQVLAGLRAVTLSSEDVSFAESRRDAVKAIARICQTVGVRAEGTPDEVVCKGNVSQIYSTLLDCLRDYTTDSRGDVGAWVREAAMTSLMDLTLLLGRDQPELIEAPTCQRVMCCLAQQASEKIDHFRAHAAHVFMTLLHAAGSAGPTVPHVPHRAELEQLFPRSEAASVNWTAPSQAFPRITQLLGLPAYRYHVLLGLAVSVGGLTESTVRHSTQSLFAHMKGIQNDPQALESFSGTLLQVFEDNLLNDRVSVPLLKMLDQMLANGCFDIFTAEEDHPFCVKLLELCKAETSKSKDVQKLRSSIAVFCGMAQFPGGVRRKVLLQLLLLLCHPFPVIRKTTASQVYEMLLTYSGVVGADVLDEVMAVLSDTAWDLELLLVRGHRNRLCDLLGVPRPQLVPKPPAGP</sequence>
<dbReference type="InterPro" id="IPR033162">
    <property type="entry name" value="TBCD"/>
</dbReference>
<evidence type="ECO:0000256" key="19">
    <source>
        <dbReference type="SAM" id="MobiDB-lite"/>
    </source>
</evidence>
<evidence type="ECO:0000256" key="5">
    <source>
        <dbReference type="ARBA" id="ARBA00006853"/>
    </source>
</evidence>
<evidence type="ECO:0000256" key="14">
    <source>
        <dbReference type="ARBA" id="ARBA00023212"/>
    </source>
</evidence>
<evidence type="ECO:0000256" key="16">
    <source>
        <dbReference type="ARBA" id="ARBA00064145"/>
    </source>
</evidence>
<dbReference type="FunFam" id="1.25.10.10:FF:000268">
    <property type="entry name" value="tubulin-specific chaperone D"/>
    <property type="match status" value="1"/>
</dbReference>
<evidence type="ECO:0000256" key="7">
    <source>
        <dbReference type="ARBA" id="ARBA00022427"/>
    </source>
</evidence>
<dbReference type="Gene3D" id="1.25.10.10">
    <property type="entry name" value="Leucine-rich Repeat Variant"/>
    <property type="match status" value="3"/>
</dbReference>
<reference evidence="22 23" key="1">
    <citation type="journal article" date="2020" name="Nature">
        <title>Six reference-quality genomes reveal evolution of bat adaptations.</title>
        <authorList>
            <person name="Jebb D."/>
            <person name="Huang Z."/>
            <person name="Pippel M."/>
            <person name="Hughes G.M."/>
            <person name="Lavrichenko K."/>
            <person name="Devanna P."/>
            <person name="Winkler S."/>
            <person name="Jermiin L.S."/>
            <person name="Skirmuntt E.C."/>
            <person name="Katzourakis A."/>
            <person name="Burkitt-Gray L."/>
            <person name="Ray D.A."/>
            <person name="Sullivan K.A.M."/>
            <person name="Roscito J.G."/>
            <person name="Kirilenko B.M."/>
            <person name="Davalos L.M."/>
            <person name="Corthals A.P."/>
            <person name="Power M.L."/>
            <person name="Jones G."/>
            <person name="Ransome R.D."/>
            <person name="Dechmann D.K.N."/>
            <person name="Locatelli A.G."/>
            <person name="Puechmaille S.J."/>
            <person name="Fedrigo O."/>
            <person name="Jarvis E.D."/>
            <person name="Hiller M."/>
            <person name="Vernes S.C."/>
            <person name="Myers E.W."/>
            <person name="Teeling E.C."/>
        </authorList>
    </citation>
    <scope>NUCLEOTIDE SEQUENCE [LARGE SCALE GENOMIC DNA]</scope>
    <source>
        <strain evidence="22">MMyoMyo1</strain>
        <tissue evidence="22">Flight muscle</tissue>
    </source>
</reference>
<evidence type="ECO:0000259" key="20">
    <source>
        <dbReference type="Pfam" id="PF12612"/>
    </source>
</evidence>
<keyword evidence="23" id="KW-1185">Reference proteome</keyword>
<evidence type="ECO:0000256" key="8">
    <source>
        <dbReference type="ARBA" id="ARBA00022475"/>
    </source>
</evidence>
<dbReference type="GO" id="GO:0031115">
    <property type="term" value="P:negative regulation of microtubule polymerization"/>
    <property type="evidence" value="ECO:0007669"/>
    <property type="project" value="UniProtKB-ARBA"/>
</dbReference>
<evidence type="ECO:0000256" key="10">
    <source>
        <dbReference type="ARBA" id="ARBA00022737"/>
    </source>
</evidence>
<keyword evidence="14" id="KW-0206">Cytoskeleton</keyword>
<keyword evidence="12" id="KW-0472">Membrane</keyword>
<gene>
    <name evidence="22" type="ORF">mMyoMyo1_018820</name>
</gene>
<keyword evidence="7" id="KW-0796">Tight junction</keyword>
<evidence type="ECO:0000256" key="9">
    <source>
        <dbReference type="ARBA" id="ARBA00022490"/>
    </source>
</evidence>
<evidence type="ECO:0000256" key="3">
    <source>
        <dbReference type="ARBA" id="ARBA00004435"/>
    </source>
</evidence>
<comment type="subcellular location">
    <subcellularLocation>
        <location evidence="4">Cell junction</location>
        <location evidence="4">Adherens junction</location>
    </subcellularLocation>
    <subcellularLocation>
        <location evidence="3">Cell junction</location>
        <location evidence="3">Tight junction</location>
    </subcellularLocation>
    <subcellularLocation>
        <location evidence="2">Cytoplasm</location>
        <location evidence="2">Cytoskeleton</location>
        <location evidence="2">Microtubule organizing center</location>
        <location evidence="2">Centrosome</location>
    </subcellularLocation>
    <subcellularLocation>
        <location evidence="1">Lateral cell membrane</location>
    </subcellularLocation>
</comment>
<dbReference type="GO" id="GO:0048487">
    <property type="term" value="F:beta-tubulin binding"/>
    <property type="evidence" value="ECO:0007669"/>
    <property type="project" value="InterPro"/>
</dbReference>
<feature type="region of interest" description="Disordered" evidence="19">
    <location>
        <begin position="1"/>
        <end position="31"/>
    </location>
</feature>
<evidence type="ECO:0000313" key="22">
    <source>
        <dbReference type="EMBL" id="KAF6270893.1"/>
    </source>
</evidence>
<comment type="similarity">
    <text evidence="5">Belongs to the TBCD family.</text>
</comment>
<dbReference type="GO" id="GO:0034333">
    <property type="term" value="P:adherens junction assembly"/>
    <property type="evidence" value="ECO:0007669"/>
    <property type="project" value="TreeGrafter"/>
</dbReference>